<dbReference type="Pfam" id="PF10444">
    <property type="entry name" value="Nbl1_Borealin_N"/>
    <property type="match status" value="1"/>
</dbReference>
<dbReference type="Gene3D" id="6.10.140.560">
    <property type="match status" value="1"/>
</dbReference>
<comment type="subcellular location">
    <subcellularLocation>
        <location evidence="2">Chromosome</location>
        <location evidence="2">Centromere</location>
    </subcellularLocation>
    <subcellularLocation>
        <location evidence="1">Nucleus</location>
    </subcellularLocation>
</comment>
<dbReference type="PANTHER" id="PTHR16040:SF6">
    <property type="entry name" value="BOREALIN"/>
    <property type="match status" value="1"/>
</dbReference>
<keyword evidence="5" id="KW-0132">Cell division</keyword>
<keyword evidence="9" id="KW-0137">Centromere</keyword>
<keyword evidence="8" id="KW-0131">Cell cycle</keyword>
<evidence type="ECO:0000256" key="1">
    <source>
        <dbReference type="ARBA" id="ARBA00004123"/>
    </source>
</evidence>
<reference evidence="16" key="1">
    <citation type="submission" date="2025-08" db="UniProtKB">
        <authorList>
            <consortium name="RefSeq"/>
        </authorList>
    </citation>
    <scope>IDENTIFICATION</scope>
    <source>
        <tissue evidence="16">Blood</tissue>
    </source>
</reference>
<keyword evidence="7" id="KW-0539">Nucleus</keyword>
<evidence type="ECO:0000259" key="14">
    <source>
        <dbReference type="Pfam" id="PF10512"/>
    </source>
</evidence>
<dbReference type="RefSeq" id="XP_060538661.1">
    <property type="nucleotide sequence ID" value="XM_060682678.1"/>
</dbReference>
<evidence type="ECO:0000256" key="7">
    <source>
        <dbReference type="ARBA" id="ARBA00023242"/>
    </source>
</evidence>
<organism evidence="15 16">
    <name type="scientific">Pantherophis guttatus</name>
    <name type="common">Corn snake</name>
    <name type="synonym">Elaphe guttata</name>
    <dbReference type="NCBI Taxonomy" id="94885"/>
    <lineage>
        <taxon>Eukaryota</taxon>
        <taxon>Metazoa</taxon>
        <taxon>Chordata</taxon>
        <taxon>Craniata</taxon>
        <taxon>Vertebrata</taxon>
        <taxon>Euteleostomi</taxon>
        <taxon>Lepidosauria</taxon>
        <taxon>Squamata</taxon>
        <taxon>Bifurcata</taxon>
        <taxon>Unidentata</taxon>
        <taxon>Episquamata</taxon>
        <taxon>Toxicofera</taxon>
        <taxon>Serpentes</taxon>
        <taxon>Colubroidea</taxon>
        <taxon>Colubridae</taxon>
        <taxon>Colubrinae</taxon>
        <taxon>Pantherophis</taxon>
    </lineage>
</organism>
<evidence type="ECO:0000256" key="10">
    <source>
        <dbReference type="ARBA" id="ARBA00040949"/>
    </source>
</evidence>
<keyword evidence="6" id="KW-0498">Mitosis</keyword>
<evidence type="ECO:0000313" key="16">
    <source>
        <dbReference type="RefSeq" id="XP_060538661.1"/>
    </source>
</evidence>
<name>A0ABM3YRA7_PANGU</name>
<evidence type="ECO:0000256" key="2">
    <source>
        <dbReference type="ARBA" id="ARBA00004584"/>
    </source>
</evidence>
<dbReference type="GeneID" id="117656767"/>
<evidence type="ECO:0000256" key="11">
    <source>
        <dbReference type="ARBA" id="ARBA00041323"/>
    </source>
</evidence>
<accession>A0ABM3YRA7</accession>
<proteinExistence type="inferred from homology"/>
<evidence type="ECO:0000256" key="3">
    <source>
        <dbReference type="ARBA" id="ARBA00009914"/>
    </source>
</evidence>
<dbReference type="Pfam" id="PF10512">
    <property type="entry name" value="Borealin"/>
    <property type="match status" value="1"/>
</dbReference>
<keyword evidence="4" id="KW-0158">Chromosome</keyword>
<evidence type="ECO:0000256" key="5">
    <source>
        <dbReference type="ARBA" id="ARBA00022618"/>
    </source>
</evidence>
<dbReference type="PANTHER" id="PTHR16040">
    <property type="entry name" value="AUSTRALIN, ISOFORM A-RELATED"/>
    <property type="match status" value="1"/>
</dbReference>
<feature type="domain" description="Borealin C-terminal" evidence="14">
    <location>
        <begin position="185"/>
        <end position="296"/>
    </location>
</feature>
<dbReference type="InterPro" id="IPR018851">
    <property type="entry name" value="Borealin_N"/>
</dbReference>
<feature type="compositionally biased region" description="Polar residues" evidence="12">
    <location>
        <begin position="193"/>
        <end position="202"/>
    </location>
</feature>
<evidence type="ECO:0000256" key="4">
    <source>
        <dbReference type="ARBA" id="ARBA00022454"/>
    </source>
</evidence>
<gene>
    <name evidence="16" type="primary">CDCA8</name>
</gene>
<evidence type="ECO:0000256" key="9">
    <source>
        <dbReference type="ARBA" id="ARBA00023328"/>
    </source>
</evidence>
<dbReference type="Proteomes" id="UP001652622">
    <property type="component" value="Unplaced"/>
</dbReference>
<evidence type="ECO:0000259" key="13">
    <source>
        <dbReference type="Pfam" id="PF10444"/>
    </source>
</evidence>
<dbReference type="Gene3D" id="6.10.250.1900">
    <property type="match status" value="1"/>
</dbReference>
<sequence>MAQGKRRPTARGAPKASALNKRVDAFLKDFDREVRARLAQVRAAGESLKKDVENLSNMEVLRLPLALRKMNWVAFLALGGSDKALEQVASSEVDIAEITLLASRAIRTPFRTAKKAKQAIETIDEEMETSLLPAGKKSRQENQAAVDPEVAPQKPGKVQTSTKRPPNSKRTRPPSSRAKNFRKSRLSKVNPITPASQGNPSKAATPLFTPAGKFDSSVFRTPGLRAPAAHERVFSISVNGSPLADRSEVFLTVPLGGGENVRIRASELSERDLAGLSAQALGSVKKLSSQLVHLCNRLGSHK</sequence>
<evidence type="ECO:0000256" key="12">
    <source>
        <dbReference type="SAM" id="MobiDB-lite"/>
    </source>
</evidence>
<dbReference type="InterPro" id="IPR046466">
    <property type="entry name" value="Borealin_C"/>
</dbReference>
<evidence type="ECO:0000256" key="6">
    <source>
        <dbReference type="ARBA" id="ARBA00022776"/>
    </source>
</evidence>
<evidence type="ECO:0000313" key="15">
    <source>
        <dbReference type="Proteomes" id="UP001652622"/>
    </source>
</evidence>
<feature type="region of interest" description="Disordered" evidence="12">
    <location>
        <begin position="127"/>
        <end position="204"/>
    </location>
</feature>
<keyword evidence="15" id="KW-1185">Reference proteome</keyword>
<feature type="domain" description="Borealin N-terminal" evidence="13">
    <location>
        <begin position="24"/>
        <end position="77"/>
    </location>
</feature>
<comment type="similarity">
    <text evidence="3">Belongs to the borealin family.</text>
</comment>
<evidence type="ECO:0000256" key="8">
    <source>
        <dbReference type="ARBA" id="ARBA00023306"/>
    </source>
</evidence>
<dbReference type="InterPro" id="IPR018867">
    <property type="entry name" value="Cell_div_borealin"/>
</dbReference>
<protein>
    <recommendedName>
        <fullName evidence="10">Borealin</fullName>
    </recommendedName>
    <alternativeName>
        <fullName evidence="11">Cell division cycle-associated protein 8</fullName>
    </alternativeName>
</protein>